<dbReference type="SUPFAM" id="SSF52540">
    <property type="entry name" value="P-loop containing nucleoside triphosphate hydrolases"/>
    <property type="match status" value="1"/>
</dbReference>
<feature type="domain" description="ABC transporter" evidence="4">
    <location>
        <begin position="15"/>
        <end position="252"/>
    </location>
</feature>
<keyword evidence="3" id="KW-0067">ATP-binding</keyword>
<proteinExistence type="predicted"/>
<evidence type="ECO:0000313" key="6">
    <source>
        <dbReference type="Proteomes" id="UP000007488"/>
    </source>
</evidence>
<dbReference type="AlphaFoldDB" id="F0T2G4"/>
<dbReference type="InterPro" id="IPR027417">
    <property type="entry name" value="P-loop_NTPase"/>
</dbReference>
<evidence type="ECO:0000256" key="1">
    <source>
        <dbReference type="ARBA" id="ARBA00022448"/>
    </source>
</evidence>
<dbReference type="eggNOG" id="COG4586">
    <property type="taxonomic scope" value="Bacteria"/>
</dbReference>
<evidence type="ECO:0000256" key="3">
    <source>
        <dbReference type="ARBA" id="ARBA00022840"/>
    </source>
</evidence>
<accession>F0T2G4</accession>
<dbReference type="KEGG" id="sgy:Sgly_0939"/>
<dbReference type="HOGENOM" id="CLU_000604_1_2_9"/>
<dbReference type="EMBL" id="CP002547">
    <property type="protein sequence ID" value="ADY55282.1"/>
    <property type="molecule type" value="Genomic_DNA"/>
</dbReference>
<reference evidence="6" key="2">
    <citation type="submission" date="2011-02" db="EMBL/GenBank/DDBJ databases">
        <title>The complete genome of Syntrophobotulus glycolicus DSM 8271.</title>
        <authorList>
            <person name="Lucas S."/>
            <person name="Copeland A."/>
            <person name="Lapidus A."/>
            <person name="Bruce D."/>
            <person name="Goodwin L."/>
            <person name="Pitluck S."/>
            <person name="Kyrpides N."/>
            <person name="Mavromatis K."/>
            <person name="Pagani I."/>
            <person name="Ivanova N."/>
            <person name="Mikhailova N."/>
            <person name="Chertkov O."/>
            <person name="Held B."/>
            <person name="Detter J.C."/>
            <person name="Tapia R."/>
            <person name="Han C."/>
            <person name="Land M."/>
            <person name="Hauser L."/>
            <person name="Markowitz V."/>
            <person name="Cheng J.-F."/>
            <person name="Hugenholtz P."/>
            <person name="Woyke T."/>
            <person name="Wu D."/>
            <person name="Spring S."/>
            <person name="Schroeder M."/>
            <person name="Brambilla E."/>
            <person name="Klenk H.-P."/>
            <person name="Eisen J.A."/>
        </authorList>
    </citation>
    <scope>NUCLEOTIDE SEQUENCE [LARGE SCALE GENOMIC DNA]</scope>
    <source>
        <strain evidence="6">DSM 8271 / FlGlyR</strain>
    </source>
</reference>
<dbReference type="GO" id="GO:0005524">
    <property type="term" value="F:ATP binding"/>
    <property type="evidence" value="ECO:0007669"/>
    <property type="project" value="UniProtKB-KW"/>
</dbReference>
<dbReference type="Pfam" id="PF00005">
    <property type="entry name" value="ABC_tran"/>
    <property type="match status" value="1"/>
</dbReference>
<dbReference type="InterPro" id="IPR050763">
    <property type="entry name" value="ABC_transporter_ATP-binding"/>
</dbReference>
<dbReference type="PROSITE" id="PS50893">
    <property type="entry name" value="ABC_TRANSPORTER_2"/>
    <property type="match status" value="1"/>
</dbReference>
<keyword evidence="6" id="KW-1185">Reference proteome</keyword>
<reference evidence="5 6" key="1">
    <citation type="journal article" date="2011" name="Stand. Genomic Sci.">
        <title>Complete genome sequence of Syntrophobotulus glycolicus type strain (FlGlyR).</title>
        <authorList>
            <person name="Han C."/>
            <person name="Mwirichia R."/>
            <person name="Chertkov O."/>
            <person name="Held B."/>
            <person name="Lapidus A."/>
            <person name="Nolan M."/>
            <person name="Lucas S."/>
            <person name="Hammon N."/>
            <person name="Deshpande S."/>
            <person name="Cheng J.F."/>
            <person name="Tapia R."/>
            <person name="Goodwin L."/>
            <person name="Pitluck S."/>
            <person name="Huntemann M."/>
            <person name="Liolios K."/>
            <person name="Ivanova N."/>
            <person name="Pagani I."/>
            <person name="Mavromatis K."/>
            <person name="Ovchinikova G."/>
            <person name="Pati A."/>
            <person name="Chen A."/>
            <person name="Palaniappan K."/>
            <person name="Land M."/>
            <person name="Hauser L."/>
            <person name="Brambilla E.M."/>
            <person name="Rohde M."/>
            <person name="Spring S."/>
            <person name="Sikorski J."/>
            <person name="Goker M."/>
            <person name="Woyke T."/>
            <person name="Bristow J."/>
            <person name="Eisen J.A."/>
            <person name="Markowitz V."/>
            <person name="Hugenholtz P."/>
            <person name="Kyrpides N.C."/>
            <person name="Klenk H.P."/>
            <person name="Detter J.C."/>
        </authorList>
    </citation>
    <scope>NUCLEOTIDE SEQUENCE [LARGE SCALE GENOMIC DNA]</scope>
    <source>
        <strain evidence="6">DSM 8271 / FlGlyR</strain>
    </source>
</reference>
<dbReference type="PANTHER" id="PTHR42711:SF1">
    <property type="entry name" value="ABC-TRANSPORT PROTEIN, ATP-BINDING COMPONENT"/>
    <property type="match status" value="1"/>
</dbReference>
<dbReference type="RefSeq" id="WP_013624153.1">
    <property type="nucleotide sequence ID" value="NC_015172.1"/>
</dbReference>
<keyword evidence="1" id="KW-0813">Transport</keyword>
<dbReference type="InterPro" id="IPR003439">
    <property type="entry name" value="ABC_transporter-like_ATP-bd"/>
</dbReference>
<sequence length="327" mass="37111">MIEVKRLCKEFRITKQQKGVFSYLFHNQWETKKAVDDISFGIRQGEIVGYLGPNGAGKSTTIKMLTGILAPTSGEISVNGLIPHKKRKEHARNIGVVFGQRSQLWWELPVIDSLNLLKSIYKVPQQAYQRNLELFHEVLGLGEFINQPVRQLSLGQRMRADFAASLVHSPPVLFLDEPTIGLDLIAKEKIREFITAINREEKVTVILTTHDLGDVEKLCTRTVVIDQGKIIYDGNLERMRASLGRYRTLVVKIKGNGFHFTMPNVVLTKENGPQKWLKFDKDEVSPSGIIAKLMKQYEIQDLTVEEPELEGIIKQIYQGDAEKTAEI</sequence>
<dbReference type="EC" id="3.6.3.28" evidence="5"/>
<gene>
    <name evidence="5" type="ordered locus">Sgly_0939</name>
</gene>
<keyword evidence="5" id="KW-0378">Hydrolase</keyword>
<dbReference type="PANTHER" id="PTHR42711">
    <property type="entry name" value="ABC TRANSPORTER ATP-BINDING PROTEIN"/>
    <property type="match status" value="1"/>
</dbReference>
<dbReference type="PROSITE" id="PS00211">
    <property type="entry name" value="ABC_TRANSPORTER_1"/>
    <property type="match status" value="1"/>
</dbReference>
<dbReference type="Gene3D" id="3.40.50.300">
    <property type="entry name" value="P-loop containing nucleotide triphosphate hydrolases"/>
    <property type="match status" value="1"/>
</dbReference>
<protein>
    <submittedName>
        <fullName evidence="5">Phosphonate-transporting ATPase</fullName>
        <ecNumber evidence="5">3.6.3.28</ecNumber>
    </submittedName>
</protein>
<dbReference type="SMART" id="SM00382">
    <property type="entry name" value="AAA"/>
    <property type="match status" value="1"/>
</dbReference>
<dbReference type="GO" id="GO:0016887">
    <property type="term" value="F:ATP hydrolysis activity"/>
    <property type="evidence" value="ECO:0007669"/>
    <property type="project" value="InterPro"/>
</dbReference>
<organism evidence="5 6">
    <name type="scientific">Syntrophobotulus glycolicus (strain DSM 8271 / FlGlyR)</name>
    <dbReference type="NCBI Taxonomy" id="645991"/>
    <lineage>
        <taxon>Bacteria</taxon>
        <taxon>Bacillati</taxon>
        <taxon>Bacillota</taxon>
        <taxon>Clostridia</taxon>
        <taxon>Eubacteriales</taxon>
        <taxon>Desulfitobacteriaceae</taxon>
        <taxon>Syntrophobotulus</taxon>
    </lineage>
</organism>
<keyword evidence="2" id="KW-0547">Nucleotide-binding</keyword>
<evidence type="ECO:0000313" key="5">
    <source>
        <dbReference type="EMBL" id="ADY55282.1"/>
    </source>
</evidence>
<dbReference type="Proteomes" id="UP000007488">
    <property type="component" value="Chromosome"/>
</dbReference>
<name>F0T2G4_SYNGF</name>
<evidence type="ECO:0000259" key="4">
    <source>
        <dbReference type="PROSITE" id="PS50893"/>
    </source>
</evidence>
<dbReference type="InterPro" id="IPR003593">
    <property type="entry name" value="AAA+_ATPase"/>
</dbReference>
<dbReference type="STRING" id="645991.Sgly_0939"/>
<dbReference type="InterPro" id="IPR017871">
    <property type="entry name" value="ABC_transporter-like_CS"/>
</dbReference>
<evidence type="ECO:0000256" key="2">
    <source>
        <dbReference type="ARBA" id="ARBA00022741"/>
    </source>
</evidence>